<dbReference type="PANTHER" id="PTHR30480">
    <property type="entry name" value="BETA-HEXOSAMINIDASE-RELATED"/>
    <property type="match status" value="1"/>
</dbReference>
<proteinExistence type="inferred from homology"/>
<evidence type="ECO:0000313" key="8">
    <source>
        <dbReference type="EMBL" id="AJC73707.1"/>
    </source>
</evidence>
<gene>
    <name evidence="8" type="ORF">AJ81_05230</name>
</gene>
<dbReference type="PANTHER" id="PTHR30480:SF13">
    <property type="entry name" value="BETA-HEXOSAMINIDASE"/>
    <property type="match status" value="1"/>
</dbReference>
<dbReference type="PaxDb" id="1123384-AJ81_05230"/>
<dbReference type="GO" id="GO:0004563">
    <property type="term" value="F:beta-N-acetylhexosaminidase activity"/>
    <property type="evidence" value="ECO:0007669"/>
    <property type="project" value="UniProtKB-EC"/>
</dbReference>
<evidence type="ECO:0000256" key="2">
    <source>
        <dbReference type="ARBA" id="ARBA00005336"/>
    </source>
</evidence>
<feature type="domain" description="Glycoside hydrolase family 3 N-terminal" evidence="6">
    <location>
        <begin position="27"/>
        <end position="303"/>
    </location>
</feature>
<dbReference type="Pfam" id="PF00933">
    <property type="entry name" value="Glyco_hydro_3"/>
    <property type="match status" value="1"/>
</dbReference>
<dbReference type="InterPro" id="IPR049018">
    <property type="entry name" value="NagA_C"/>
</dbReference>
<accession>A0A0X1KQX3</accession>
<evidence type="ECO:0000259" key="7">
    <source>
        <dbReference type="Pfam" id="PF21566"/>
    </source>
</evidence>
<evidence type="ECO:0000313" key="9">
    <source>
        <dbReference type="Proteomes" id="UP000077469"/>
    </source>
</evidence>
<reference evidence="8 9" key="1">
    <citation type="submission" date="2014-01" db="EMBL/GenBank/DDBJ databases">
        <title>Genome sequencing of Thermotog hypogea.</title>
        <authorList>
            <person name="Zhang X."/>
            <person name="Alvare G."/>
            <person name="Fristensky B."/>
            <person name="Chen L."/>
            <person name="Suen T."/>
            <person name="Chen Q."/>
            <person name="Ma K."/>
        </authorList>
    </citation>
    <scope>NUCLEOTIDE SEQUENCE [LARGE SCALE GENOMIC DNA]</scope>
    <source>
        <strain evidence="8 9">DSM 11164</strain>
    </source>
</reference>
<comment type="similarity">
    <text evidence="2">Belongs to the glycosyl hydrolase 3 family.</text>
</comment>
<dbReference type="InterPro" id="IPR017853">
    <property type="entry name" value="GH"/>
</dbReference>
<evidence type="ECO:0000256" key="5">
    <source>
        <dbReference type="ARBA" id="ARBA00023295"/>
    </source>
</evidence>
<dbReference type="KEGG" id="phy:AJ81_05230"/>
<keyword evidence="9" id="KW-1185">Reference proteome</keyword>
<dbReference type="InterPro" id="IPR001764">
    <property type="entry name" value="Glyco_hydro_3_N"/>
</dbReference>
<dbReference type="InterPro" id="IPR050226">
    <property type="entry name" value="NagZ_Beta-hexosaminidase"/>
</dbReference>
<dbReference type="EMBL" id="CP007141">
    <property type="protein sequence ID" value="AJC73707.1"/>
    <property type="molecule type" value="Genomic_DNA"/>
</dbReference>
<comment type="catalytic activity">
    <reaction evidence="1">
        <text>Hydrolysis of terminal non-reducing N-acetyl-D-hexosamine residues in N-acetyl-beta-D-hexosaminides.</text>
        <dbReference type="EC" id="3.2.1.52"/>
    </reaction>
</comment>
<dbReference type="Pfam" id="PF21566">
    <property type="entry name" value="NagA_C"/>
    <property type="match status" value="1"/>
</dbReference>
<dbReference type="RefSeq" id="WP_051368700.1">
    <property type="nucleotide sequence ID" value="NC_022795.1"/>
</dbReference>
<evidence type="ECO:0000256" key="1">
    <source>
        <dbReference type="ARBA" id="ARBA00001231"/>
    </source>
</evidence>
<organism evidence="8 9">
    <name type="scientific">Pseudothermotoga hypogea DSM 11164 = NBRC 106472</name>
    <dbReference type="NCBI Taxonomy" id="1123384"/>
    <lineage>
        <taxon>Bacteria</taxon>
        <taxon>Thermotogati</taxon>
        <taxon>Thermotogota</taxon>
        <taxon>Thermotogae</taxon>
        <taxon>Thermotogales</taxon>
        <taxon>Thermotogaceae</taxon>
        <taxon>Pseudothermotoga</taxon>
    </lineage>
</organism>
<dbReference type="EC" id="3.2.1.52" evidence="3"/>
<dbReference type="Proteomes" id="UP000077469">
    <property type="component" value="Chromosome"/>
</dbReference>
<evidence type="ECO:0000256" key="4">
    <source>
        <dbReference type="ARBA" id="ARBA00022801"/>
    </source>
</evidence>
<sequence>MNFAKLLFCGVSDLNDLHIALDLGAGGILIYPKMFEDVSQFVELMNLLKGRRVFVSCDHEGGQLETVPFVPPSPGNLLLGRTDPRFVRSYCEMAGNFLRRLGFNSVFAPVLDVKRTYSNAVVGYRSFGEDPKIVAEMGKASIEGYKSAKILSCAKHFPGHGRSRKDSHEEFEVIDASIEELQEDLLPFREAIDARVDFVMLAHLVYSSLDTKPASISIKIVQEILREQLSFEGIVVSDAVEMKALSKRFKPSQIVQEFFNASGDMLIVSKAKNVKGYLEAIEENLQAGRIPKRMIERAIDRVNSKLVEVESDVANLFEAIEKAVEIKVSSLRPLAALLVLPDEISYSAADVSASYVATIKKQARKYLKARCISFSQVRSVDAKHLLIDLIVDASENEISLHRELSRKFSTIYIITRNPHLAEYFSDKPHVVTYSLSPLVIGYVFRKLAQLSQGGV</sequence>
<dbReference type="InterPro" id="IPR036962">
    <property type="entry name" value="Glyco_hydro_3_N_sf"/>
</dbReference>
<keyword evidence="5" id="KW-0326">Glycosidase</keyword>
<name>A0A0X1KQX3_9THEM</name>
<dbReference type="SUPFAM" id="SSF51445">
    <property type="entry name" value="(Trans)glycosidases"/>
    <property type="match status" value="1"/>
</dbReference>
<dbReference type="STRING" id="1123384.AJ81_05230"/>
<dbReference type="GO" id="GO:0005975">
    <property type="term" value="P:carbohydrate metabolic process"/>
    <property type="evidence" value="ECO:0007669"/>
    <property type="project" value="InterPro"/>
</dbReference>
<protein>
    <recommendedName>
        <fullName evidence="3">beta-N-acetylhexosaminidase</fullName>
        <ecNumber evidence="3">3.2.1.52</ecNumber>
    </recommendedName>
</protein>
<dbReference type="GO" id="GO:0009254">
    <property type="term" value="P:peptidoglycan turnover"/>
    <property type="evidence" value="ECO:0007669"/>
    <property type="project" value="TreeGrafter"/>
</dbReference>
<dbReference type="Gene3D" id="3.20.20.300">
    <property type="entry name" value="Glycoside hydrolase, family 3, N-terminal domain"/>
    <property type="match status" value="1"/>
</dbReference>
<dbReference type="OrthoDB" id="9805821at2"/>
<dbReference type="PATRIC" id="fig|1123384.7.peg.1032"/>
<dbReference type="AlphaFoldDB" id="A0A0X1KQX3"/>
<evidence type="ECO:0000259" key="6">
    <source>
        <dbReference type="Pfam" id="PF00933"/>
    </source>
</evidence>
<keyword evidence="4 8" id="KW-0378">Hydrolase</keyword>
<evidence type="ECO:0000256" key="3">
    <source>
        <dbReference type="ARBA" id="ARBA00012663"/>
    </source>
</evidence>
<feature type="domain" description="Beta-N-acetylglucosaminidase C-terminal" evidence="7">
    <location>
        <begin position="338"/>
        <end position="443"/>
    </location>
</feature>